<evidence type="ECO:0000313" key="2">
    <source>
        <dbReference type="EMBL" id="MEM5986299.1"/>
    </source>
</evidence>
<evidence type="ECO:0000313" key="3">
    <source>
        <dbReference type="Proteomes" id="UP000235104"/>
    </source>
</evidence>
<name>A0ABU9UJA8_9CORY</name>
<gene>
    <name evidence="2" type="ORF">CYJ44_009015</name>
</gene>
<dbReference type="RefSeq" id="WP_232748515.1">
    <property type="nucleotide sequence ID" value="NZ_PKHR02000017.1"/>
</dbReference>
<organism evidence="2 3">
    <name type="scientific">Corynebacterium hesseae</name>
    <dbReference type="NCBI Taxonomy" id="2913502"/>
    <lineage>
        <taxon>Bacteria</taxon>
        <taxon>Bacillati</taxon>
        <taxon>Actinomycetota</taxon>
        <taxon>Actinomycetes</taxon>
        <taxon>Mycobacteriales</taxon>
        <taxon>Corynebacteriaceae</taxon>
        <taxon>Corynebacterium</taxon>
    </lineage>
</organism>
<accession>A0ABU9UJA8</accession>
<protein>
    <recommendedName>
        <fullName evidence="4">DUF304 domain-containing protein</fullName>
    </recommendedName>
</protein>
<dbReference type="EMBL" id="PKHR02000017">
    <property type="protein sequence ID" value="MEM5986299.1"/>
    <property type="molecule type" value="Genomic_DNA"/>
</dbReference>
<evidence type="ECO:0000256" key="1">
    <source>
        <dbReference type="SAM" id="Phobius"/>
    </source>
</evidence>
<dbReference type="Proteomes" id="UP000235104">
    <property type="component" value="Unassembled WGS sequence"/>
</dbReference>
<evidence type="ECO:0008006" key="4">
    <source>
        <dbReference type="Google" id="ProtNLM"/>
    </source>
</evidence>
<reference evidence="2" key="1">
    <citation type="submission" date="2017-12" db="EMBL/GenBank/DDBJ databases">
        <authorList>
            <person name="Thomas-White K."/>
            <person name="Wolfe A.J."/>
        </authorList>
    </citation>
    <scope>NUCLEOTIDE SEQUENCE</scope>
    <source>
        <strain evidence="2">UMB0043</strain>
    </source>
</reference>
<proteinExistence type="predicted"/>
<sequence length="143" mass="15819">MLGFVTAVLVVEMVVVHLILPAGVVRVVALLLSLWAIIFVWGLIAAERIRPSYICDDVTVLRRGRTVFAEIPTAVVQHKSVDRSFASAIEIRDGQLTVGGPAGTDTLLQLSSPVMATPDRYPWQRPQPMEVDRVRFFSAARQH</sequence>
<comment type="caution">
    <text evidence="2">The sequence shown here is derived from an EMBL/GenBank/DDBJ whole genome shotgun (WGS) entry which is preliminary data.</text>
</comment>
<feature type="transmembrane region" description="Helical" evidence="1">
    <location>
        <begin position="23"/>
        <end position="44"/>
    </location>
</feature>
<keyword evidence="1" id="KW-0472">Membrane</keyword>
<keyword evidence="1" id="KW-1133">Transmembrane helix</keyword>
<keyword evidence="3" id="KW-1185">Reference proteome</keyword>
<keyword evidence="1" id="KW-0812">Transmembrane</keyword>